<proteinExistence type="predicted"/>
<dbReference type="EMBL" id="JACIEC010000019">
    <property type="protein sequence ID" value="MBB4146120.1"/>
    <property type="molecule type" value="Genomic_DNA"/>
</dbReference>
<organism evidence="1 2">
    <name type="scientific">Rhizobium rhizoryzae</name>
    <dbReference type="NCBI Taxonomy" id="451876"/>
    <lineage>
        <taxon>Bacteria</taxon>
        <taxon>Pseudomonadati</taxon>
        <taxon>Pseudomonadota</taxon>
        <taxon>Alphaproteobacteria</taxon>
        <taxon>Hyphomicrobiales</taxon>
        <taxon>Rhizobiaceae</taxon>
        <taxon>Rhizobium/Agrobacterium group</taxon>
        <taxon>Rhizobium</taxon>
    </lineage>
</organism>
<reference evidence="1 2" key="1">
    <citation type="submission" date="2020-08" db="EMBL/GenBank/DDBJ databases">
        <title>Genomic Encyclopedia of Type Strains, Phase IV (KMG-IV): sequencing the most valuable type-strain genomes for metagenomic binning, comparative biology and taxonomic classification.</title>
        <authorList>
            <person name="Goeker M."/>
        </authorList>
    </citation>
    <scope>NUCLEOTIDE SEQUENCE [LARGE SCALE GENOMIC DNA]</scope>
    <source>
        <strain evidence="1 2">DSM 29514</strain>
    </source>
</reference>
<dbReference type="RefSeq" id="WP_165130449.1">
    <property type="nucleotide sequence ID" value="NZ_CP049248.1"/>
</dbReference>
<gene>
    <name evidence="1" type="ORF">GGQ72_004690</name>
</gene>
<dbReference type="AlphaFoldDB" id="A0A7W6LKM6"/>
<dbReference type="Proteomes" id="UP000519897">
    <property type="component" value="Unassembled WGS sequence"/>
</dbReference>
<keyword evidence="2" id="KW-1185">Reference proteome</keyword>
<evidence type="ECO:0000313" key="2">
    <source>
        <dbReference type="Proteomes" id="UP000519897"/>
    </source>
</evidence>
<name>A0A7W6LKM6_9HYPH</name>
<comment type="caution">
    <text evidence="1">The sequence shown here is derived from an EMBL/GenBank/DDBJ whole genome shotgun (WGS) entry which is preliminary data.</text>
</comment>
<evidence type="ECO:0000313" key="1">
    <source>
        <dbReference type="EMBL" id="MBB4146120.1"/>
    </source>
</evidence>
<accession>A0A7W6LKM6</accession>
<protein>
    <submittedName>
        <fullName evidence="1">Uncharacterized protein</fullName>
    </submittedName>
</protein>
<sequence>MRILPFPTKNARKPAPQIADWSQQEIADFYRAHRLLAENGAAIGIDRGLSDIGEPWLVFFDQSSQDVFLHVARIDDRCHLICDPLNLRISAANIAALIMEFEAAVRTSLSIRSERAKNVVIHPAARIIMSISAIFLLFKLENSEAQAKGLADKVSVAGDATGPARLIDKSSAAFARAQNAFARAFDSVDAPANAALLAGVILAGELATTLDANTKVLATETEKTVVLPHAEDAPALQLLEGSEQHKMLVPQTETAVHVQSSARTQPVTEVLQAAKNNGETAHALTQPQQVILKEAAPVSNNPVVEQHSNLHTEVSNQDVVIKSSEPMARTADPEAESTPVTSSNGLKALADETIKTGGILFNYKPTSSNTPVKDAAPEAAKPVIEAPFTVSINTLDELTTKAGFVLKTSVDIIKSSMVQDFLTKQMGQYSFEWQSGKLLFEQANVDGLKASELGIWTNVAADQSTVTIVGKAAVIDDIMHFFS</sequence>